<dbReference type="EMBL" id="JBHSED010000040">
    <property type="protein sequence ID" value="MFC4305844.1"/>
    <property type="molecule type" value="Genomic_DNA"/>
</dbReference>
<sequence length="280" mass="30452">MNNRADLHTHTTASDGMFPPETNVRLAKEAGLAAIAITDHDTIAGIPEALRAGDVYGMVVVPGVELSTWTGDKDIHILGYGYALDDARWLERLQSLRQTRNRRNERILANLERLGMPITPEELAAAAGKTERKDKSVGRPHIAQAMLDKGYVSDLREAFDRWLGEGLPAYERQSQLSSVEAISWIQQAGGTAIIAHPGLYGDDAAVLALLDGGADGLEAFHSEHHPDEERRYAEWAALRGKLATGGSDFHGIKDGRAYHGAIGSRTVEAGIVQLFGRSLR</sequence>
<dbReference type="PANTHER" id="PTHR42924:SF3">
    <property type="entry name" value="POLYMERASE_HISTIDINOL PHOSPHATASE N-TERMINAL DOMAIN-CONTAINING PROTEIN"/>
    <property type="match status" value="1"/>
</dbReference>
<dbReference type="RefSeq" id="WP_204601413.1">
    <property type="nucleotide sequence ID" value="NZ_JBHSED010000040.1"/>
</dbReference>
<evidence type="ECO:0000313" key="4">
    <source>
        <dbReference type="Proteomes" id="UP001595755"/>
    </source>
</evidence>
<dbReference type="CDD" id="cd07438">
    <property type="entry name" value="PHP_HisPPase_AMP"/>
    <property type="match status" value="1"/>
</dbReference>
<dbReference type="SMART" id="SM00481">
    <property type="entry name" value="POLIIIAc"/>
    <property type="match status" value="1"/>
</dbReference>
<dbReference type="Gene3D" id="3.20.20.140">
    <property type="entry name" value="Metal-dependent hydrolases"/>
    <property type="match status" value="1"/>
</dbReference>
<dbReference type="Proteomes" id="UP001595755">
    <property type="component" value="Unassembled WGS sequence"/>
</dbReference>
<reference evidence="4" key="1">
    <citation type="journal article" date="2019" name="Int. J. Syst. Evol. Microbiol.">
        <title>The Global Catalogue of Microorganisms (GCM) 10K type strain sequencing project: providing services to taxonomists for standard genome sequencing and annotation.</title>
        <authorList>
            <consortium name="The Broad Institute Genomics Platform"/>
            <consortium name="The Broad Institute Genome Sequencing Center for Infectious Disease"/>
            <person name="Wu L."/>
            <person name="Ma J."/>
        </authorList>
    </citation>
    <scope>NUCLEOTIDE SEQUENCE [LARGE SCALE GENOMIC DNA]</scope>
    <source>
        <strain evidence="4">CGMCC 4.1641</strain>
    </source>
</reference>
<name>A0ABV8SHE0_9BACL</name>
<comment type="caution">
    <text evidence="3">The sequence shown here is derived from an EMBL/GenBank/DDBJ whole genome shotgun (WGS) entry which is preliminary data.</text>
</comment>
<dbReference type="InterPro" id="IPR004013">
    <property type="entry name" value="PHP_dom"/>
</dbReference>
<dbReference type="InterPro" id="IPR003141">
    <property type="entry name" value="Pol/His_phosphatase_N"/>
</dbReference>
<dbReference type="InterPro" id="IPR052018">
    <property type="entry name" value="PHP_domain"/>
</dbReference>
<feature type="domain" description="Polymerase/histidinol phosphatase N-terminal" evidence="2">
    <location>
        <begin position="5"/>
        <end position="70"/>
    </location>
</feature>
<accession>A0ABV8SHE0</accession>
<evidence type="ECO:0000259" key="2">
    <source>
        <dbReference type="SMART" id="SM00481"/>
    </source>
</evidence>
<dbReference type="PANTHER" id="PTHR42924">
    <property type="entry name" value="EXONUCLEASE"/>
    <property type="match status" value="1"/>
</dbReference>
<evidence type="ECO:0000256" key="1">
    <source>
        <dbReference type="SAM" id="MobiDB-lite"/>
    </source>
</evidence>
<evidence type="ECO:0000313" key="3">
    <source>
        <dbReference type="EMBL" id="MFC4305844.1"/>
    </source>
</evidence>
<dbReference type="Gene3D" id="1.10.150.650">
    <property type="match status" value="1"/>
</dbReference>
<protein>
    <submittedName>
        <fullName evidence="3">PHP domain-containing protein</fullName>
    </submittedName>
</protein>
<organism evidence="3 4">
    <name type="scientific">Cohnella boryungensis</name>
    <dbReference type="NCBI Taxonomy" id="768479"/>
    <lineage>
        <taxon>Bacteria</taxon>
        <taxon>Bacillati</taxon>
        <taxon>Bacillota</taxon>
        <taxon>Bacilli</taxon>
        <taxon>Bacillales</taxon>
        <taxon>Paenibacillaceae</taxon>
        <taxon>Cohnella</taxon>
    </lineage>
</organism>
<dbReference type="InterPro" id="IPR016195">
    <property type="entry name" value="Pol/histidinol_Pase-like"/>
</dbReference>
<gene>
    <name evidence="3" type="ORF">ACFO1S_20650</name>
</gene>
<feature type="region of interest" description="Disordered" evidence="1">
    <location>
        <begin position="1"/>
        <end position="20"/>
    </location>
</feature>
<dbReference type="Pfam" id="PF02811">
    <property type="entry name" value="PHP"/>
    <property type="match status" value="1"/>
</dbReference>
<proteinExistence type="predicted"/>
<keyword evidence="4" id="KW-1185">Reference proteome</keyword>
<dbReference type="SUPFAM" id="SSF89550">
    <property type="entry name" value="PHP domain-like"/>
    <property type="match status" value="1"/>
</dbReference>